<comment type="caution">
    <text evidence="5">The sequence shown here is derived from an EMBL/GenBank/DDBJ whole genome shotgun (WGS) entry which is preliminary data.</text>
</comment>
<gene>
    <name evidence="5" type="ORF">A3D50_00850</name>
</gene>
<name>A0A1G2MJD7_9BACT</name>
<comment type="similarity">
    <text evidence="1">Belongs to the RRF family.</text>
</comment>
<dbReference type="Gene3D" id="1.10.132.20">
    <property type="entry name" value="Ribosome-recycling factor"/>
    <property type="match status" value="1"/>
</dbReference>
<keyword evidence="3" id="KW-0175">Coiled coil</keyword>
<dbReference type="GO" id="GO:0043023">
    <property type="term" value="F:ribosomal large subunit binding"/>
    <property type="evidence" value="ECO:0007669"/>
    <property type="project" value="TreeGrafter"/>
</dbReference>
<dbReference type="STRING" id="1802308.A3D50_00850"/>
<evidence type="ECO:0000313" key="5">
    <source>
        <dbReference type="EMBL" id="OHA23854.1"/>
    </source>
</evidence>
<reference evidence="5 6" key="1">
    <citation type="journal article" date="2016" name="Nat. Commun.">
        <title>Thousands of microbial genomes shed light on interconnected biogeochemical processes in an aquifer system.</title>
        <authorList>
            <person name="Anantharaman K."/>
            <person name="Brown C.T."/>
            <person name="Hug L.A."/>
            <person name="Sharon I."/>
            <person name="Castelle C.J."/>
            <person name="Probst A.J."/>
            <person name="Thomas B.C."/>
            <person name="Singh A."/>
            <person name="Wilkins M.J."/>
            <person name="Karaoz U."/>
            <person name="Brodie E.L."/>
            <person name="Williams K.H."/>
            <person name="Hubbard S.S."/>
            <person name="Banfield J.F."/>
        </authorList>
    </citation>
    <scope>NUCLEOTIDE SEQUENCE [LARGE SCALE GENOMIC DNA]</scope>
</reference>
<keyword evidence="2" id="KW-0648">Protein biosynthesis</keyword>
<evidence type="ECO:0000259" key="4">
    <source>
        <dbReference type="Pfam" id="PF01765"/>
    </source>
</evidence>
<proteinExistence type="inferred from homology"/>
<feature type="coiled-coil region" evidence="3">
    <location>
        <begin position="113"/>
        <end position="176"/>
    </location>
</feature>
<dbReference type="PANTHER" id="PTHR20982:SF3">
    <property type="entry name" value="MITOCHONDRIAL RIBOSOME RECYCLING FACTOR PSEUDO 1"/>
    <property type="match status" value="1"/>
</dbReference>
<feature type="domain" description="Ribosome recycling factor" evidence="4">
    <location>
        <begin position="19"/>
        <end position="181"/>
    </location>
</feature>
<dbReference type="Gene3D" id="3.30.1360.40">
    <property type="match status" value="1"/>
</dbReference>
<dbReference type="FunFam" id="3.30.1360.40:FF:000001">
    <property type="entry name" value="Ribosome-recycling factor"/>
    <property type="match status" value="1"/>
</dbReference>
<dbReference type="Pfam" id="PF01765">
    <property type="entry name" value="RRF"/>
    <property type="match status" value="1"/>
</dbReference>
<accession>A0A1G2MJD7</accession>
<dbReference type="SUPFAM" id="SSF55194">
    <property type="entry name" value="Ribosome recycling factor, RRF"/>
    <property type="match status" value="1"/>
</dbReference>
<evidence type="ECO:0000313" key="6">
    <source>
        <dbReference type="Proteomes" id="UP000178413"/>
    </source>
</evidence>
<dbReference type="EMBL" id="MHRM01000017">
    <property type="protein sequence ID" value="OHA23854.1"/>
    <property type="molecule type" value="Genomic_DNA"/>
</dbReference>
<dbReference type="Proteomes" id="UP000178413">
    <property type="component" value="Unassembled WGS sequence"/>
</dbReference>
<dbReference type="GO" id="GO:0006412">
    <property type="term" value="P:translation"/>
    <property type="evidence" value="ECO:0007669"/>
    <property type="project" value="UniProtKB-KW"/>
</dbReference>
<dbReference type="InterPro" id="IPR036191">
    <property type="entry name" value="RRF_sf"/>
</dbReference>
<dbReference type="InterPro" id="IPR002661">
    <property type="entry name" value="Ribosome_recyc_fac"/>
</dbReference>
<evidence type="ECO:0000256" key="2">
    <source>
        <dbReference type="ARBA" id="ARBA00022917"/>
    </source>
</evidence>
<dbReference type="AlphaFoldDB" id="A0A1G2MJD7"/>
<dbReference type="PANTHER" id="PTHR20982">
    <property type="entry name" value="RIBOSOME RECYCLING FACTOR"/>
    <property type="match status" value="1"/>
</dbReference>
<dbReference type="InterPro" id="IPR023584">
    <property type="entry name" value="Ribosome_recyc_fac_dom"/>
</dbReference>
<sequence>MIYDLNQFKKQTIETEEWLKKEFLQIHSGQASPAILDVVRVEVYGVPMSLKELASIVIEGARSLRVAPWDMKQVKDIEKAISMANLGVSTSVDEQGLRVNFPELTGESRNLIVKMAKDKMEEARRRLRRDRDLVVKDIQNREKAGGVGKDDIFRLKNEVQKMVDDVNKKLDQLTEKKEKEIIGQ</sequence>
<evidence type="ECO:0000256" key="3">
    <source>
        <dbReference type="SAM" id="Coils"/>
    </source>
</evidence>
<organism evidence="5 6">
    <name type="scientific">Candidatus Taylorbacteria bacterium RIFCSPHIGHO2_02_FULL_44_12</name>
    <dbReference type="NCBI Taxonomy" id="1802308"/>
    <lineage>
        <taxon>Bacteria</taxon>
        <taxon>Candidatus Tayloriibacteriota</taxon>
    </lineage>
</organism>
<evidence type="ECO:0000256" key="1">
    <source>
        <dbReference type="ARBA" id="ARBA00005912"/>
    </source>
</evidence>
<protein>
    <recommendedName>
        <fullName evidence="4">Ribosome recycling factor domain-containing protein</fullName>
    </recommendedName>
</protein>